<proteinExistence type="predicted"/>
<evidence type="ECO:0000313" key="1">
    <source>
        <dbReference type="EMBL" id="ARQ72121.1"/>
    </source>
</evidence>
<dbReference type="Pfam" id="PF14019">
    <property type="entry name" value="DUF4235"/>
    <property type="match status" value="1"/>
</dbReference>
<accession>A0A1W7D4W3</accession>
<sequence>MKAAYRPVGLLTGTVSGLVAGAAFRRSWKSLRHDEHTWSATDRDRSWREIWLAAAAQGAVYAVVKATVDRAGARAVHRVTGTWPG</sequence>
<reference evidence="1 2" key="1">
    <citation type="submission" date="2017-05" db="EMBL/GenBank/DDBJ databases">
        <title>Complete genome sequence of Streptomyces sp. SCSIO 03032 revealed the diverse biosynthetic pathways for its bioactive secondary metabolites.</title>
        <authorList>
            <person name="Ma L."/>
            <person name="Zhu Y."/>
            <person name="Zhang W."/>
            <person name="Zhang G."/>
            <person name="Tian X."/>
            <person name="Zhang S."/>
            <person name="Zhang C."/>
        </authorList>
    </citation>
    <scope>NUCLEOTIDE SEQUENCE [LARGE SCALE GENOMIC DNA]</scope>
    <source>
        <strain evidence="1 2">SCSIO 03032</strain>
    </source>
</reference>
<dbReference type="EMBL" id="CP021121">
    <property type="protein sequence ID" value="ARQ72121.1"/>
    <property type="molecule type" value="Genomic_DNA"/>
</dbReference>
<gene>
    <name evidence="1" type="ORF">CAG99_02900</name>
</gene>
<protein>
    <recommendedName>
        <fullName evidence="3">DUF4235 domain-containing protein</fullName>
    </recommendedName>
</protein>
<name>A0A1W7D4W3_9ACTN</name>
<dbReference type="Proteomes" id="UP000194218">
    <property type="component" value="Chromosome"/>
</dbReference>
<dbReference type="AlphaFoldDB" id="A0A1W7D4W3"/>
<dbReference type="InterPro" id="IPR025329">
    <property type="entry name" value="DUF4235"/>
</dbReference>
<keyword evidence="2" id="KW-1185">Reference proteome</keyword>
<evidence type="ECO:0008006" key="3">
    <source>
        <dbReference type="Google" id="ProtNLM"/>
    </source>
</evidence>
<evidence type="ECO:0000313" key="2">
    <source>
        <dbReference type="Proteomes" id="UP000194218"/>
    </source>
</evidence>
<dbReference type="KEGG" id="smao:CAG99_02900"/>
<organism evidence="1 2">
    <name type="scientific">Streptomyces marincola</name>
    <dbReference type="NCBI Taxonomy" id="2878388"/>
    <lineage>
        <taxon>Bacteria</taxon>
        <taxon>Bacillati</taxon>
        <taxon>Actinomycetota</taxon>
        <taxon>Actinomycetes</taxon>
        <taxon>Kitasatosporales</taxon>
        <taxon>Streptomycetaceae</taxon>
        <taxon>Streptomyces</taxon>
    </lineage>
</organism>